<gene>
    <name evidence="3" type="ORF">B0J13DRAFT_50190</name>
</gene>
<name>A0A9P9EMQ7_9HYPO</name>
<feature type="compositionally biased region" description="Acidic residues" evidence="1">
    <location>
        <begin position="807"/>
        <end position="820"/>
    </location>
</feature>
<feature type="compositionally biased region" description="Basic residues" evidence="1">
    <location>
        <begin position="710"/>
        <end position="727"/>
    </location>
</feature>
<comment type="caution">
    <text evidence="3">The sequence shown here is derived from an EMBL/GenBank/DDBJ whole genome shotgun (WGS) entry which is preliminary data.</text>
</comment>
<dbReference type="Proteomes" id="UP000717696">
    <property type="component" value="Unassembled WGS sequence"/>
</dbReference>
<accession>A0A9P9EMQ7</accession>
<feature type="compositionally biased region" description="Basic and acidic residues" evidence="1">
    <location>
        <begin position="744"/>
        <end position="761"/>
    </location>
</feature>
<dbReference type="PANTHER" id="PTHR33112:SF1">
    <property type="entry name" value="HETEROKARYON INCOMPATIBILITY DOMAIN-CONTAINING PROTEIN"/>
    <property type="match status" value="1"/>
</dbReference>
<dbReference type="OrthoDB" id="5428863at2759"/>
<organism evidence="3 4">
    <name type="scientific">Dactylonectria estremocensis</name>
    <dbReference type="NCBI Taxonomy" id="1079267"/>
    <lineage>
        <taxon>Eukaryota</taxon>
        <taxon>Fungi</taxon>
        <taxon>Dikarya</taxon>
        <taxon>Ascomycota</taxon>
        <taxon>Pezizomycotina</taxon>
        <taxon>Sordariomycetes</taxon>
        <taxon>Hypocreomycetidae</taxon>
        <taxon>Hypocreales</taxon>
        <taxon>Nectriaceae</taxon>
        <taxon>Dactylonectria</taxon>
    </lineage>
</organism>
<sequence>MSSELDNHLCERCADIDLDKIFRGGYETPHQVTDLGPVPNGQLTSPCSLCRLIAGAIYKPFCDASLASFHDSCGFCDFKHTEAKGEPASYGLFAVTINPEKDRDGVGHSRAARYRDTYLLTESIHKDVCFSKSKSPAVPAPLERPENGAFVALKVGRLTSPDSDSISYYGSIYPVFGDPGDMKPARLLSNSTLDWSLLSSFLTGCQQNHSACSSLRGHPQIQNLCFIDCRTRQLTLAVAGKEYVALSYVWGEPEKNLKTKNPSIGEELPEAPLVIEDAMRVVIEMGYRYLWVDRYCIQQGDPRSLEDHLSKMHLIYQNALFTIVAAAGTDSSFGLPGVSTRARELQTNATIDRILLVSAVEPFATNSRCKWNSRAWTYQEGLFSTRQLIFGPGQVSFHCIQSEQSEIYAYPPSSAVKSVLATSRRTSIWDCIEIYSKRALTYDSDALNGLKATLNSFNEDTEEPVANIWGIPFSKTVAPLDHARPSGGPGETDSTGMLSHALFASESAIFGYSLMWKLSGNTPDEGQTLRRRKDFPTWSWASCIGHIVFPKLPWLSSNNAVMPDPELDVAIESLDGRIIPISGYLDNGNISEPSRYLHVGGWSVRDALTFHLGEGTASLDLGDAKYELEGPIQFDSMANHKDHTDVFNILLERRNSKKRWEAIVVWFTPGADGNAIKPYLLTLIQVDDPKYPGKNVYERVGSIPALTLKRMPKKRRRAASKVQRQQRPRPTMKWAAKMLAESEQASREASREHKEFMERVSRSNRAKSGSPSHQSGEDEAKESVPDAAHSIHQGRNSTEKATTVDNETIEDEDNNTDDEVNASLSEVSSEDTDSDDMGDYTINMVINRGNAEIYYPRIPVVRRGFILR</sequence>
<dbReference type="PANTHER" id="PTHR33112">
    <property type="entry name" value="DOMAIN PROTEIN, PUTATIVE-RELATED"/>
    <property type="match status" value="1"/>
</dbReference>
<feature type="region of interest" description="Disordered" evidence="1">
    <location>
        <begin position="710"/>
        <end position="836"/>
    </location>
</feature>
<dbReference type="AlphaFoldDB" id="A0A9P9EMQ7"/>
<protein>
    <submittedName>
        <fullName evidence="3">Heterokaryon incompatibility protein-domain-containing protein</fullName>
    </submittedName>
</protein>
<dbReference type="Pfam" id="PF06985">
    <property type="entry name" value="HET"/>
    <property type="match status" value="1"/>
</dbReference>
<feature type="domain" description="Heterokaryon incompatibility" evidence="2">
    <location>
        <begin position="243"/>
        <end position="380"/>
    </location>
</feature>
<dbReference type="EMBL" id="JAGMUU010000011">
    <property type="protein sequence ID" value="KAH7142638.1"/>
    <property type="molecule type" value="Genomic_DNA"/>
</dbReference>
<evidence type="ECO:0000259" key="2">
    <source>
        <dbReference type="Pfam" id="PF06985"/>
    </source>
</evidence>
<dbReference type="InterPro" id="IPR010730">
    <property type="entry name" value="HET"/>
</dbReference>
<evidence type="ECO:0000256" key="1">
    <source>
        <dbReference type="SAM" id="MobiDB-lite"/>
    </source>
</evidence>
<evidence type="ECO:0000313" key="3">
    <source>
        <dbReference type="EMBL" id="KAH7142638.1"/>
    </source>
</evidence>
<proteinExistence type="predicted"/>
<evidence type="ECO:0000313" key="4">
    <source>
        <dbReference type="Proteomes" id="UP000717696"/>
    </source>
</evidence>
<reference evidence="3" key="1">
    <citation type="journal article" date="2021" name="Nat. Commun.">
        <title>Genetic determinants of endophytism in the Arabidopsis root mycobiome.</title>
        <authorList>
            <person name="Mesny F."/>
            <person name="Miyauchi S."/>
            <person name="Thiergart T."/>
            <person name="Pickel B."/>
            <person name="Atanasova L."/>
            <person name="Karlsson M."/>
            <person name="Huettel B."/>
            <person name="Barry K.W."/>
            <person name="Haridas S."/>
            <person name="Chen C."/>
            <person name="Bauer D."/>
            <person name="Andreopoulos W."/>
            <person name="Pangilinan J."/>
            <person name="LaButti K."/>
            <person name="Riley R."/>
            <person name="Lipzen A."/>
            <person name="Clum A."/>
            <person name="Drula E."/>
            <person name="Henrissat B."/>
            <person name="Kohler A."/>
            <person name="Grigoriev I.V."/>
            <person name="Martin F.M."/>
            <person name="Hacquard S."/>
        </authorList>
    </citation>
    <scope>NUCLEOTIDE SEQUENCE</scope>
    <source>
        <strain evidence="3">MPI-CAGE-AT-0021</strain>
    </source>
</reference>
<feature type="compositionally biased region" description="Basic and acidic residues" evidence="1">
    <location>
        <begin position="775"/>
        <end position="784"/>
    </location>
</feature>
<keyword evidence="4" id="KW-1185">Reference proteome</keyword>